<feature type="region of interest" description="Disordered" evidence="6">
    <location>
        <begin position="27"/>
        <end position="56"/>
    </location>
</feature>
<dbReference type="Proteomes" id="UP000694546">
    <property type="component" value="Chromosome 15"/>
</dbReference>
<dbReference type="SUPFAM" id="SSF57603">
    <property type="entry name" value="FnI-like domain"/>
    <property type="match status" value="1"/>
</dbReference>
<dbReference type="GO" id="GO:0032281">
    <property type="term" value="C:AMPA glutamate receptor complex"/>
    <property type="evidence" value="ECO:0007669"/>
    <property type="project" value="TreeGrafter"/>
</dbReference>
<evidence type="ECO:0000256" key="4">
    <source>
        <dbReference type="ARBA" id="ARBA00023018"/>
    </source>
</evidence>
<dbReference type="InterPro" id="IPR059152">
    <property type="entry name" value="VWC2L_N"/>
</dbReference>
<accession>A0A8C5BPB5</accession>
<dbReference type="GO" id="GO:0005615">
    <property type="term" value="C:extracellular space"/>
    <property type="evidence" value="ECO:0007669"/>
    <property type="project" value="TreeGrafter"/>
</dbReference>
<reference evidence="9" key="2">
    <citation type="submission" date="2025-09" db="UniProtKB">
        <authorList>
            <consortium name="Ensembl"/>
        </authorList>
    </citation>
    <scope>IDENTIFICATION</scope>
</reference>
<dbReference type="GO" id="GO:0030514">
    <property type="term" value="P:negative regulation of BMP signaling pathway"/>
    <property type="evidence" value="ECO:0007669"/>
    <property type="project" value="TreeGrafter"/>
</dbReference>
<keyword evidence="4" id="KW-0770">Synapse</keyword>
<evidence type="ECO:0000256" key="5">
    <source>
        <dbReference type="ARBA" id="ARBA00034103"/>
    </source>
</evidence>
<evidence type="ECO:0000313" key="10">
    <source>
        <dbReference type="Proteomes" id="UP000694546"/>
    </source>
</evidence>
<dbReference type="SMART" id="SM00214">
    <property type="entry name" value="VWC"/>
    <property type="match status" value="2"/>
</dbReference>
<dbReference type="PANTHER" id="PTHR46252">
    <property type="entry name" value="BRORIN FAMILY MEMBER"/>
    <property type="match status" value="1"/>
</dbReference>
<evidence type="ECO:0000256" key="3">
    <source>
        <dbReference type="ARBA" id="ARBA00022729"/>
    </source>
</evidence>
<keyword evidence="10" id="KW-1185">Reference proteome</keyword>
<dbReference type="PROSITE" id="PS50184">
    <property type="entry name" value="VWFC_2"/>
    <property type="match status" value="1"/>
</dbReference>
<name>A0A8C5BPB5_GADMO</name>
<comment type="subcellular location">
    <subcellularLocation>
        <location evidence="1">Secreted</location>
    </subcellularLocation>
    <subcellularLocation>
        <location evidence="5">Synapse</location>
    </subcellularLocation>
</comment>
<evidence type="ECO:0000256" key="1">
    <source>
        <dbReference type="ARBA" id="ARBA00004613"/>
    </source>
</evidence>
<gene>
    <name evidence="9" type="primary">VWC2</name>
</gene>
<dbReference type="PROSITE" id="PS01208">
    <property type="entry name" value="VWFC_1"/>
    <property type="match status" value="1"/>
</dbReference>
<evidence type="ECO:0000313" key="9">
    <source>
        <dbReference type="Ensembl" id="ENSGMOP00000048651.1"/>
    </source>
</evidence>
<feature type="region of interest" description="Disordered" evidence="6">
    <location>
        <begin position="77"/>
        <end position="127"/>
    </location>
</feature>
<organism evidence="9 10">
    <name type="scientific">Gadus morhua</name>
    <name type="common">Atlantic cod</name>
    <dbReference type="NCBI Taxonomy" id="8049"/>
    <lineage>
        <taxon>Eukaryota</taxon>
        <taxon>Metazoa</taxon>
        <taxon>Chordata</taxon>
        <taxon>Craniata</taxon>
        <taxon>Vertebrata</taxon>
        <taxon>Euteleostomi</taxon>
        <taxon>Actinopterygii</taxon>
        <taxon>Neopterygii</taxon>
        <taxon>Teleostei</taxon>
        <taxon>Neoteleostei</taxon>
        <taxon>Acanthomorphata</taxon>
        <taxon>Zeiogadaria</taxon>
        <taxon>Gadariae</taxon>
        <taxon>Gadiformes</taxon>
        <taxon>Gadoidei</taxon>
        <taxon>Gadidae</taxon>
        <taxon>Gadus</taxon>
    </lineage>
</organism>
<dbReference type="GO" id="GO:0030900">
    <property type="term" value="P:forebrain development"/>
    <property type="evidence" value="ECO:0007669"/>
    <property type="project" value="Ensembl"/>
</dbReference>
<dbReference type="PANTHER" id="PTHR46252:SF4">
    <property type="entry name" value="BRORIN"/>
    <property type="match status" value="1"/>
</dbReference>
<evidence type="ECO:0000256" key="7">
    <source>
        <dbReference type="SAM" id="SignalP"/>
    </source>
</evidence>
<protein>
    <submittedName>
        <fullName evidence="9">von Willebrand factor C domain containing 2</fullName>
    </submittedName>
</protein>
<proteinExistence type="predicted"/>
<evidence type="ECO:0000256" key="6">
    <source>
        <dbReference type="SAM" id="MobiDB-lite"/>
    </source>
</evidence>
<sequence length="303" mass="32417">MLQAVAMTAEVIFALWFLASVTRGGPIAPLPLRRAPPERVLTPGPRGDRATPASPDLLRDAEDQLALRELPALGLRREANGSSAARAPDPGPPREGGGAGASQEPPWSERDNRIDEGPTGDRVDLSQEAIDEYAYPDYRGKGCMDESGFVFAIGEQFTPGPSACPCLCTDEGPLCSKPECPRMHPRCVRVDTSQCCPQCKERKNNCEFRGKVYGSLEEFKVSACERCRCEPSGEVLCSLSACPQTECVDPQYEPEQCCPICKSAPATPSKQSGSSVGAESCFPNGQTGAVRGINSCSPTSPYL</sequence>
<keyword evidence="2" id="KW-0964">Secreted</keyword>
<dbReference type="GO" id="GO:0045202">
    <property type="term" value="C:synapse"/>
    <property type="evidence" value="ECO:0007669"/>
    <property type="project" value="UniProtKB-SubCell"/>
</dbReference>
<feature type="signal peptide" evidence="7">
    <location>
        <begin position="1"/>
        <end position="24"/>
    </location>
</feature>
<dbReference type="Pfam" id="PF23333">
    <property type="entry name" value="VWC2L_1st"/>
    <property type="match status" value="1"/>
</dbReference>
<keyword evidence="3 7" id="KW-0732">Signal</keyword>
<dbReference type="InterPro" id="IPR001007">
    <property type="entry name" value="VWF_dom"/>
</dbReference>
<dbReference type="AlphaFoldDB" id="A0A8C5BPB5"/>
<evidence type="ECO:0000259" key="8">
    <source>
        <dbReference type="PROSITE" id="PS50184"/>
    </source>
</evidence>
<dbReference type="Pfam" id="PF23334">
    <property type="entry name" value="VWC2L_2nd"/>
    <property type="match status" value="1"/>
</dbReference>
<dbReference type="Gene3D" id="6.20.200.20">
    <property type="match status" value="1"/>
</dbReference>
<feature type="compositionally biased region" description="Basic and acidic residues" evidence="6">
    <location>
        <begin position="107"/>
        <end position="125"/>
    </location>
</feature>
<dbReference type="GeneTree" id="ENSGT00720000108792"/>
<reference evidence="9" key="1">
    <citation type="submission" date="2025-08" db="UniProtKB">
        <authorList>
            <consortium name="Ensembl"/>
        </authorList>
    </citation>
    <scope>IDENTIFICATION</scope>
</reference>
<feature type="domain" description="VWFC" evidence="8">
    <location>
        <begin position="204"/>
        <end position="262"/>
    </location>
</feature>
<dbReference type="InterPro" id="IPR042979">
    <property type="entry name" value="VWC2/VWC2L"/>
</dbReference>
<feature type="chain" id="PRO_5045389169" evidence="7">
    <location>
        <begin position="25"/>
        <end position="303"/>
    </location>
</feature>
<evidence type="ECO:0000256" key="2">
    <source>
        <dbReference type="ARBA" id="ARBA00022525"/>
    </source>
</evidence>
<dbReference type="Ensembl" id="ENSGMOT00000061850.1">
    <property type="protein sequence ID" value="ENSGMOP00000048651.1"/>
    <property type="gene ID" value="ENSGMOG00000027868.1"/>
</dbReference>